<dbReference type="Pfam" id="PF10469">
    <property type="entry name" value="AKAP7_NLS"/>
    <property type="match status" value="1"/>
</dbReference>
<dbReference type="HOGENOM" id="CLU_044606_1_0_1"/>
<dbReference type="EMBL" id="GL945435">
    <property type="protein sequence ID" value="EGO23360.1"/>
    <property type="molecule type" value="Genomic_DNA"/>
</dbReference>
<dbReference type="RefSeq" id="XP_007319122.1">
    <property type="nucleotide sequence ID" value="XM_007319060.1"/>
</dbReference>
<evidence type="ECO:0000259" key="2">
    <source>
        <dbReference type="Pfam" id="PF10469"/>
    </source>
</evidence>
<sequence length="294" mass="32387">MAFNHGSTTARAGRASYRGNHFHTTTGRGRNRSDIDGNNITQGTGRPAEHRPTHFIALPIGHHRLLREKISTFTNAVTLSSPPISGLDKSIVVAPRRLHLTLGVMCLNPALSGATSTSQSFKTLPAALNLLSALKPRIMEMIGDKRLCVPLNFMDIMNPDRGDHDKAHVLWMGPSLDSEDAQLLKRVCEMVTKAFTDAGFVTDRRPLKLHCTVINTIYRKPKSRGPRQPFSYKSLLMSTSSRPYLCNASPSPDFRRPVPIEFGKWNVDEVQICEMGSYGPQGEYVSCGGCSLVA</sequence>
<dbReference type="PANTHER" id="PTHR13360:SF1">
    <property type="entry name" value="ACTIVATING SIGNAL COINTEGRATOR 1 COMPLEX SUBUNIT 1"/>
    <property type="match status" value="1"/>
</dbReference>
<dbReference type="KEGG" id="sla:SERLADRAFT_469195"/>
<name>F8NZM9_SERL9</name>
<feature type="compositionally biased region" description="Polar residues" evidence="1">
    <location>
        <begin position="1"/>
        <end position="10"/>
    </location>
</feature>
<evidence type="ECO:0000313" key="3">
    <source>
        <dbReference type="EMBL" id="EGO23360.1"/>
    </source>
</evidence>
<dbReference type="Gene3D" id="3.90.1140.10">
    <property type="entry name" value="Cyclic phosphodiesterase"/>
    <property type="match status" value="1"/>
</dbReference>
<proteinExistence type="predicted"/>
<dbReference type="AlphaFoldDB" id="F8NZM9"/>
<accession>F8NZM9</accession>
<dbReference type="GeneID" id="18819554"/>
<feature type="region of interest" description="Disordered" evidence="1">
    <location>
        <begin position="1"/>
        <end position="50"/>
    </location>
</feature>
<protein>
    <recommendedName>
        <fullName evidence="2">A-kinase anchor protein 7-like phosphoesterase domain-containing protein</fullName>
    </recommendedName>
</protein>
<dbReference type="InterPro" id="IPR009210">
    <property type="entry name" value="ASCC1"/>
</dbReference>
<dbReference type="GO" id="GO:0006355">
    <property type="term" value="P:regulation of DNA-templated transcription"/>
    <property type="evidence" value="ECO:0007669"/>
    <property type="project" value="TreeGrafter"/>
</dbReference>
<dbReference type="InterPro" id="IPR019510">
    <property type="entry name" value="AKAP7-like_phosphoesterase"/>
</dbReference>
<organism>
    <name type="scientific">Serpula lacrymans var. lacrymans (strain S7.9)</name>
    <name type="common">Dry rot fungus</name>
    <dbReference type="NCBI Taxonomy" id="578457"/>
    <lineage>
        <taxon>Eukaryota</taxon>
        <taxon>Fungi</taxon>
        <taxon>Dikarya</taxon>
        <taxon>Basidiomycota</taxon>
        <taxon>Agaricomycotina</taxon>
        <taxon>Agaricomycetes</taxon>
        <taxon>Agaricomycetidae</taxon>
        <taxon>Boletales</taxon>
        <taxon>Coniophorineae</taxon>
        <taxon>Serpulaceae</taxon>
        <taxon>Serpula</taxon>
    </lineage>
</organism>
<dbReference type="GO" id="GO:0006307">
    <property type="term" value="P:DNA alkylation repair"/>
    <property type="evidence" value="ECO:0007669"/>
    <property type="project" value="InterPro"/>
</dbReference>
<evidence type="ECO:0000256" key="1">
    <source>
        <dbReference type="SAM" id="MobiDB-lite"/>
    </source>
</evidence>
<feature type="domain" description="A-kinase anchor protein 7-like phosphoesterase" evidence="2">
    <location>
        <begin position="52"/>
        <end position="291"/>
    </location>
</feature>
<dbReference type="GO" id="GO:0005634">
    <property type="term" value="C:nucleus"/>
    <property type="evidence" value="ECO:0007669"/>
    <property type="project" value="TreeGrafter"/>
</dbReference>
<gene>
    <name evidence="3" type="ORF">SERLADRAFT_469195</name>
</gene>
<dbReference type="Proteomes" id="UP000008064">
    <property type="component" value="Unassembled WGS sequence"/>
</dbReference>
<dbReference type="PANTHER" id="PTHR13360">
    <property type="entry name" value="ACTIVATING SIGNAL COINTEGRATOR 1 COMPLEX SUBUNIT 1"/>
    <property type="match status" value="1"/>
</dbReference>
<reference evidence="3" key="1">
    <citation type="submission" date="2011-04" db="EMBL/GenBank/DDBJ databases">
        <title>Evolution of plant cell wall degrading machinery underlies the functional diversity of forest fungi.</title>
        <authorList>
            <consortium name="US DOE Joint Genome Institute (JGI-PGF)"/>
            <person name="Eastwood D.C."/>
            <person name="Floudas D."/>
            <person name="Binder M."/>
            <person name="Majcherczyk A."/>
            <person name="Schneider P."/>
            <person name="Aerts A."/>
            <person name="Asiegbu F.O."/>
            <person name="Baker S.E."/>
            <person name="Barry K."/>
            <person name="Bendiksby M."/>
            <person name="Blumentritt M."/>
            <person name="Coutinho P.M."/>
            <person name="Cullen D."/>
            <person name="Cullen D."/>
            <person name="Gathman A."/>
            <person name="Goodell B."/>
            <person name="Henrissat B."/>
            <person name="Ihrmark K."/>
            <person name="Kauserud H."/>
            <person name="Kohler A."/>
            <person name="LaButti K."/>
            <person name="Lapidus A."/>
            <person name="Lavin J.L."/>
            <person name="Lee Y.-H."/>
            <person name="Lindquist E."/>
            <person name="Lilly W."/>
            <person name="Lucas S."/>
            <person name="Morin E."/>
            <person name="Murat C."/>
            <person name="Oguiza J.A."/>
            <person name="Park J."/>
            <person name="Pisabarro A.G."/>
            <person name="Riley R."/>
            <person name="Rosling A."/>
            <person name="Salamov A."/>
            <person name="Schmidt O."/>
            <person name="Schmutz J."/>
            <person name="Skrede I."/>
            <person name="Stenlid J."/>
            <person name="Wiebenga A."/>
            <person name="Xie X."/>
            <person name="Kues U."/>
            <person name="Hibbett D.S."/>
            <person name="Hoffmeister D."/>
            <person name="Hogberg N."/>
            <person name="Martin F."/>
            <person name="Grigoriev I.V."/>
            <person name="Watkinson S.C."/>
        </authorList>
    </citation>
    <scope>NUCLEOTIDE SEQUENCE</scope>
    <source>
        <strain evidence="3">S7.9</strain>
    </source>
</reference>
<dbReference type="OrthoDB" id="277832at2759"/>